<feature type="region of interest" description="Disordered" evidence="1">
    <location>
        <begin position="1"/>
        <end position="33"/>
    </location>
</feature>
<feature type="compositionally biased region" description="Polar residues" evidence="1">
    <location>
        <begin position="22"/>
        <end position="33"/>
    </location>
</feature>
<dbReference type="EMBL" id="JADCNM010000646">
    <property type="protein sequence ID" value="KAG0445821.1"/>
    <property type="molecule type" value="Genomic_DNA"/>
</dbReference>
<gene>
    <name evidence="3" type="ORF">HPP92_029132</name>
    <name evidence="2" type="ORF">HPP92_029143</name>
</gene>
<evidence type="ECO:0000256" key="1">
    <source>
        <dbReference type="SAM" id="MobiDB-lite"/>
    </source>
</evidence>
<evidence type="ECO:0000313" key="5">
    <source>
        <dbReference type="Proteomes" id="UP000639772"/>
    </source>
</evidence>
<dbReference type="Proteomes" id="UP000636800">
    <property type="component" value="Unassembled WGS sequence"/>
</dbReference>
<dbReference type="Proteomes" id="UP000639772">
    <property type="component" value="Unassembled WGS sequence"/>
</dbReference>
<comment type="caution">
    <text evidence="2">The sequence shown here is derived from an EMBL/GenBank/DDBJ whole genome shotgun (WGS) entry which is preliminary data.</text>
</comment>
<accession>A0A835P3E8</accession>
<evidence type="ECO:0000313" key="4">
    <source>
        <dbReference type="Proteomes" id="UP000636800"/>
    </source>
</evidence>
<dbReference type="AlphaFoldDB" id="A0A835P3E8"/>
<proteinExistence type="predicted"/>
<sequence>MIQFPSADNTEDKGGGVERSEQVTSWSGKTSSIRPPVGVVPCPPVSCCLLLNRNAEPAGVKACEAGHRAQLFGERGSRLDGACEEKERRRTELRGHSCTCLCRQ</sequence>
<evidence type="ECO:0000313" key="2">
    <source>
        <dbReference type="EMBL" id="KAG0445821.1"/>
    </source>
</evidence>
<organism evidence="2 5">
    <name type="scientific">Vanilla planifolia</name>
    <name type="common">Vanilla</name>
    <dbReference type="NCBI Taxonomy" id="51239"/>
    <lineage>
        <taxon>Eukaryota</taxon>
        <taxon>Viridiplantae</taxon>
        <taxon>Streptophyta</taxon>
        <taxon>Embryophyta</taxon>
        <taxon>Tracheophyta</taxon>
        <taxon>Spermatophyta</taxon>
        <taxon>Magnoliopsida</taxon>
        <taxon>Liliopsida</taxon>
        <taxon>Asparagales</taxon>
        <taxon>Orchidaceae</taxon>
        <taxon>Vanilloideae</taxon>
        <taxon>Vanilleae</taxon>
        <taxon>Vanilla</taxon>
    </lineage>
</organism>
<name>A0A835P3E8_VANPL</name>
<feature type="compositionally biased region" description="Basic and acidic residues" evidence="1">
    <location>
        <begin position="10"/>
        <end position="21"/>
    </location>
</feature>
<protein>
    <submittedName>
        <fullName evidence="2">Uncharacterized protein</fullName>
    </submittedName>
</protein>
<keyword evidence="4" id="KW-1185">Reference proteome</keyword>
<reference evidence="4 5" key="1">
    <citation type="journal article" date="2020" name="Nat. Food">
        <title>A phased Vanilla planifolia genome enables genetic improvement of flavour and production.</title>
        <authorList>
            <person name="Hasing T."/>
            <person name="Tang H."/>
            <person name="Brym M."/>
            <person name="Khazi F."/>
            <person name="Huang T."/>
            <person name="Chambers A.H."/>
        </authorList>
    </citation>
    <scope>NUCLEOTIDE SEQUENCE [LARGE SCALE GENOMIC DNA]</scope>
    <source>
        <tissue evidence="2">Leaf</tissue>
    </source>
</reference>
<dbReference type="EMBL" id="JADCNL010000645">
    <property type="protein sequence ID" value="KAG0445844.1"/>
    <property type="molecule type" value="Genomic_DNA"/>
</dbReference>
<evidence type="ECO:0000313" key="3">
    <source>
        <dbReference type="EMBL" id="KAG0445844.1"/>
    </source>
</evidence>